<evidence type="ECO:0000313" key="2">
    <source>
        <dbReference type="EMBL" id="KAF5347583.1"/>
    </source>
</evidence>
<feature type="compositionally biased region" description="Polar residues" evidence="1">
    <location>
        <begin position="185"/>
        <end position="200"/>
    </location>
</feature>
<comment type="caution">
    <text evidence="2">The sequence shown here is derived from an EMBL/GenBank/DDBJ whole genome shotgun (WGS) entry which is preliminary data.</text>
</comment>
<protein>
    <submittedName>
        <fullName evidence="2">Uncharacterized protein</fullName>
    </submittedName>
</protein>
<keyword evidence="3" id="KW-1185">Reference proteome</keyword>
<gene>
    <name evidence="2" type="ORF">D9756_010645</name>
</gene>
<name>A0A8H5CU00_9AGAR</name>
<feature type="compositionally biased region" description="Polar residues" evidence="1">
    <location>
        <begin position="154"/>
        <end position="167"/>
    </location>
</feature>
<feature type="region of interest" description="Disordered" evidence="1">
    <location>
        <begin position="23"/>
        <end position="250"/>
    </location>
</feature>
<organism evidence="2 3">
    <name type="scientific">Leucocoprinus leucothites</name>
    <dbReference type="NCBI Taxonomy" id="201217"/>
    <lineage>
        <taxon>Eukaryota</taxon>
        <taxon>Fungi</taxon>
        <taxon>Dikarya</taxon>
        <taxon>Basidiomycota</taxon>
        <taxon>Agaricomycotina</taxon>
        <taxon>Agaricomycetes</taxon>
        <taxon>Agaricomycetidae</taxon>
        <taxon>Agaricales</taxon>
        <taxon>Agaricineae</taxon>
        <taxon>Agaricaceae</taxon>
        <taxon>Leucocoprinus</taxon>
    </lineage>
</organism>
<dbReference type="Proteomes" id="UP000559027">
    <property type="component" value="Unassembled WGS sequence"/>
</dbReference>
<reference evidence="2 3" key="1">
    <citation type="journal article" date="2020" name="ISME J.">
        <title>Uncovering the hidden diversity of litter-decomposition mechanisms in mushroom-forming fungi.</title>
        <authorList>
            <person name="Floudas D."/>
            <person name="Bentzer J."/>
            <person name="Ahren D."/>
            <person name="Johansson T."/>
            <person name="Persson P."/>
            <person name="Tunlid A."/>
        </authorList>
    </citation>
    <scope>NUCLEOTIDE SEQUENCE [LARGE SCALE GENOMIC DNA]</scope>
    <source>
        <strain evidence="2 3">CBS 146.42</strain>
    </source>
</reference>
<accession>A0A8H5CU00</accession>
<feature type="region of interest" description="Disordered" evidence="1">
    <location>
        <begin position="281"/>
        <end position="337"/>
    </location>
</feature>
<feature type="compositionally biased region" description="Low complexity" evidence="1">
    <location>
        <begin position="320"/>
        <end position="330"/>
    </location>
</feature>
<sequence>MATTVPQFDIQGSDFTYVAGHQVNYNYGPGRGKQSKVHGPNNIPADDRMSEGNIGSSPPRPQSRPQQSPAGTNTGDLHTAPPAGHGHRNGPLQHQVTSPMDTYISPSPLSPNPVPLVDRRVTAHASSSHSSRTQPSNRPGPLSEVPSPGDFSVISRQAPVQTPSPIQSYAEHPSPPHHTFVAEGNTPNGSPEIFSSPQNSEHLDINGVYDPWAGDARSTSHRQEYRHNVPEVPPRRYTQWQDSNHHSDSAPPAFYLVQGHSIPDSRHDRLRRHSHSVLWGQPFSPEQDDTRNHHSLGLGPIPWAMEAPAAFQDNTPPTPTGGSPPYTAYPSEHDLFR</sequence>
<evidence type="ECO:0000256" key="1">
    <source>
        <dbReference type="SAM" id="MobiDB-lite"/>
    </source>
</evidence>
<evidence type="ECO:0000313" key="3">
    <source>
        <dbReference type="Proteomes" id="UP000559027"/>
    </source>
</evidence>
<dbReference type="EMBL" id="JAACJO010000024">
    <property type="protein sequence ID" value="KAF5347583.1"/>
    <property type="molecule type" value="Genomic_DNA"/>
</dbReference>
<dbReference type="AlphaFoldDB" id="A0A8H5CU00"/>
<proteinExistence type="predicted"/>